<dbReference type="EMBL" id="JAFIMR010000030">
    <property type="protein sequence ID" value="KAI1861165.1"/>
    <property type="molecule type" value="Genomic_DNA"/>
</dbReference>
<dbReference type="AlphaFoldDB" id="A0A9P9WG11"/>
<comment type="caution">
    <text evidence="1">The sequence shown here is derived from an EMBL/GenBank/DDBJ whole genome shotgun (WGS) entry which is preliminary data.</text>
</comment>
<organism evidence="1 2">
    <name type="scientific">Neoarthrinium moseri</name>
    <dbReference type="NCBI Taxonomy" id="1658444"/>
    <lineage>
        <taxon>Eukaryota</taxon>
        <taxon>Fungi</taxon>
        <taxon>Dikarya</taxon>
        <taxon>Ascomycota</taxon>
        <taxon>Pezizomycotina</taxon>
        <taxon>Sordariomycetes</taxon>
        <taxon>Xylariomycetidae</taxon>
        <taxon>Amphisphaeriales</taxon>
        <taxon>Apiosporaceae</taxon>
        <taxon>Neoarthrinium</taxon>
    </lineage>
</organism>
<name>A0A9P9WG11_9PEZI</name>
<sequence length="182" mass="20692">MPYISPEGYDLLGTSKRAWSQRLSSFHVLCVFDGSLFWPYALENAAPTPQWRKMESYVVQLERHTASGYCYFMPEGHALYGMRLRHQADGPEDRLPALHNENAGIDSDVDTDDDFELGSVPTYHIDNPSDEEENHGNAYNLIGARVRELIVREVHDEEIMQPLFEVLANALACMPSCMPSVW</sequence>
<reference evidence="1" key="1">
    <citation type="submission" date="2021-03" db="EMBL/GenBank/DDBJ databases">
        <title>Revisited historic fungal species revealed as producer of novel bioactive compounds through whole genome sequencing and comparative genomics.</title>
        <authorList>
            <person name="Vignolle G.A."/>
            <person name="Hochenegger N."/>
            <person name="Mach R.L."/>
            <person name="Mach-Aigner A.R."/>
            <person name="Javad Rahimi M."/>
            <person name="Salim K.A."/>
            <person name="Chan C.M."/>
            <person name="Lim L.B.L."/>
            <person name="Cai F."/>
            <person name="Druzhinina I.S."/>
            <person name="U'Ren J.M."/>
            <person name="Derntl C."/>
        </authorList>
    </citation>
    <scope>NUCLEOTIDE SEQUENCE</scope>
    <source>
        <strain evidence="1">TUCIM 5799</strain>
    </source>
</reference>
<evidence type="ECO:0000313" key="2">
    <source>
        <dbReference type="Proteomes" id="UP000829685"/>
    </source>
</evidence>
<protein>
    <submittedName>
        <fullName evidence="1">Uncharacterized protein</fullName>
    </submittedName>
</protein>
<dbReference type="Proteomes" id="UP000829685">
    <property type="component" value="Unassembled WGS sequence"/>
</dbReference>
<keyword evidence="2" id="KW-1185">Reference proteome</keyword>
<gene>
    <name evidence="1" type="ORF">JX265_009784</name>
</gene>
<accession>A0A9P9WG11</accession>
<evidence type="ECO:0000313" key="1">
    <source>
        <dbReference type="EMBL" id="KAI1861165.1"/>
    </source>
</evidence>
<proteinExistence type="predicted"/>